<evidence type="ECO:0000313" key="1">
    <source>
        <dbReference type="EMBL" id="GAG85854.1"/>
    </source>
</evidence>
<feature type="non-terminal residue" evidence="1">
    <location>
        <position position="1"/>
    </location>
</feature>
<dbReference type="GO" id="GO:0160107">
    <property type="term" value="F:tRNA (adenine(58)-N1)-methyltransferase activity"/>
    <property type="evidence" value="ECO:0007669"/>
    <property type="project" value="InterPro"/>
</dbReference>
<gene>
    <name evidence="1" type="ORF">S01H4_30158</name>
</gene>
<name>X1ASK8_9ZZZZ</name>
<protein>
    <submittedName>
        <fullName evidence="1">Uncharacterized protein</fullName>
    </submittedName>
</protein>
<dbReference type="InterPro" id="IPR014816">
    <property type="entry name" value="tRNA_MeTrfase_Gcd14"/>
</dbReference>
<sequence>QVKENATRPEVRMIGHTGYLTFGRKLDNIENPYRERKPKVNEFINLDNMPLRG</sequence>
<reference evidence="1" key="1">
    <citation type="journal article" date="2014" name="Front. Microbiol.">
        <title>High frequency of phylogenetically diverse reductive dehalogenase-homologous genes in deep subseafloor sedimentary metagenomes.</title>
        <authorList>
            <person name="Kawai M."/>
            <person name="Futagami T."/>
            <person name="Toyoda A."/>
            <person name="Takaki Y."/>
            <person name="Nishi S."/>
            <person name="Hori S."/>
            <person name="Arai W."/>
            <person name="Tsubouchi T."/>
            <person name="Morono Y."/>
            <person name="Uchiyama I."/>
            <person name="Ito T."/>
            <person name="Fujiyama A."/>
            <person name="Inagaki F."/>
            <person name="Takami H."/>
        </authorList>
    </citation>
    <scope>NUCLEOTIDE SEQUENCE</scope>
    <source>
        <strain evidence="1">Expedition CK06-06</strain>
    </source>
</reference>
<organism evidence="1">
    <name type="scientific">marine sediment metagenome</name>
    <dbReference type="NCBI Taxonomy" id="412755"/>
    <lineage>
        <taxon>unclassified sequences</taxon>
        <taxon>metagenomes</taxon>
        <taxon>ecological metagenomes</taxon>
    </lineage>
</organism>
<dbReference type="PROSITE" id="PS51620">
    <property type="entry name" value="SAM_TRM61"/>
    <property type="match status" value="1"/>
</dbReference>
<accession>X1ASK8</accession>
<proteinExistence type="predicted"/>
<dbReference type="EMBL" id="BART01015542">
    <property type="protein sequence ID" value="GAG85854.1"/>
    <property type="molecule type" value="Genomic_DNA"/>
</dbReference>
<comment type="caution">
    <text evidence="1">The sequence shown here is derived from an EMBL/GenBank/DDBJ whole genome shotgun (WGS) entry which is preliminary data.</text>
</comment>
<dbReference type="GO" id="GO:0031515">
    <property type="term" value="C:tRNA (m1A) methyltransferase complex"/>
    <property type="evidence" value="ECO:0007669"/>
    <property type="project" value="InterPro"/>
</dbReference>
<dbReference type="GO" id="GO:0030488">
    <property type="term" value="P:tRNA methylation"/>
    <property type="evidence" value="ECO:0007669"/>
    <property type="project" value="InterPro"/>
</dbReference>
<dbReference type="AlphaFoldDB" id="X1ASK8"/>